<dbReference type="EMBL" id="FNJW01000008">
    <property type="protein sequence ID" value="SDQ39874.1"/>
    <property type="molecule type" value="Genomic_DNA"/>
</dbReference>
<dbReference type="Pfam" id="PF14542">
    <property type="entry name" value="Acetyltransf_CG"/>
    <property type="match status" value="1"/>
</dbReference>
<evidence type="ECO:0000313" key="3">
    <source>
        <dbReference type="EMBL" id="SDQ39874.1"/>
    </source>
</evidence>
<dbReference type="GO" id="GO:0016747">
    <property type="term" value="F:acyltransferase activity, transferring groups other than amino-acyl groups"/>
    <property type="evidence" value="ECO:0007669"/>
    <property type="project" value="InterPro"/>
</dbReference>
<dbReference type="InterPro" id="IPR031165">
    <property type="entry name" value="GNAT_YJDJ"/>
</dbReference>
<keyword evidence="4" id="KW-1185">Reference proteome</keyword>
<dbReference type="PROSITE" id="PS51186">
    <property type="entry name" value="GNAT"/>
    <property type="match status" value="1"/>
</dbReference>
<protein>
    <submittedName>
        <fullName evidence="3">Uncharacterized protein</fullName>
    </submittedName>
</protein>
<accession>A0A1H1AJP8</accession>
<dbReference type="SUPFAM" id="SSF55729">
    <property type="entry name" value="Acyl-CoA N-acyltransferases (Nat)"/>
    <property type="match status" value="1"/>
</dbReference>
<reference evidence="4" key="1">
    <citation type="submission" date="2016-10" db="EMBL/GenBank/DDBJ databases">
        <authorList>
            <person name="Varghese N."/>
            <person name="Submissions S."/>
        </authorList>
    </citation>
    <scope>NUCLEOTIDE SEQUENCE [LARGE SCALE GENOMIC DNA]</scope>
    <source>
        <strain evidence="4">MPL-11</strain>
    </source>
</reference>
<feature type="domain" description="N-acetyltransferase" evidence="1">
    <location>
        <begin position="1"/>
        <end position="92"/>
    </location>
</feature>
<dbReference type="InterPro" id="IPR016181">
    <property type="entry name" value="Acyl_CoA_acyltransferase"/>
</dbReference>
<name>A0A1H1AJP8_9LACT</name>
<sequence>MEFEKNGNGFFKNDDTGKLIAEVTYVPSGEDKVILDHTFVDPSLRGQGIASQLVDKVVEEMEKEGKKIVPLCPYAKELFDRKPEKYKHIEAE</sequence>
<feature type="domain" description="N-acetyltransferase" evidence="2">
    <location>
        <begin position="2"/>
        <end position="91"/>
    </location>
</feature>
<proteinExistence type="predicted"/>
<evidence type="ECO:0000259" key="2">
    <source>
        <dbReference type="PROSITE" id="PS51729"/>
    </source>
</evidence>
<evidence type="ECO:0000313" key="4">
    <source>
        <dbReference type="Proteomes" id="UP000199481"/>
    </source>
</evidence>
<dbReference type="AlphaFoldDB" id="A0A1H1AJP8"/>
<dbReference type="PANTHER" id="PTHR31435:SF10">
    <property type="entry name" value="BSR4717 PROTEIN"/>
    <property type="match status" value="1"/>
</dbReference>
<dbReference type="PROSITE" id="PS51729">
    <property type="entry name" value="GNAT_YJDJ"/>
    <property type="match status" value="1"/>
</dbReference>
<gene>
    <name evidence="3" type="ORF">SAMN04487752_2124</name>
</gene>
<dbReference type="CDD" id="cd04301">
    <property type="entry name" value="NAT_SF"/>
    <property type="match status" value="1"/>
</dbReference>
<dbReference type="PANTHER" id="PTHR31435">
    <property type="entry name" value="PROTEIN NATD1"/>
    <property type="match status" value="1"/>
</dbReference>
<dbReference type="InterPro" id="IPR000182">
    <property type="entry name" value="GNAT_dom"/>
</dbReference>
<dbReference type="RefSeq" id="WP_035021334.1">
    <property type="nucleotide sequence ID" value="NZ_CP084916.1"/>
</dbReference>
<organism evidence="3 4">
    <name type="scientific">Carnobacterium viridans</name>
    <dbReference type="NCBI Taxonomy" id="174587"/>
    <lineage>
        <taxon>Bacteria</taxon>
        <taxon>Bacillati</taxon>
        <taxon>Bacillota</taxon>
        <taxon>Bacilli</taxon>
        <taxon>Lactobacillales</taxon>
        <taxon>Carnobacteriaceae</taxon>
        <taxon>Carnobacterium</taxon>
    </lineage>
</organism>
<dbReference type="Gene3D" id="3.40.630.30">
    <property type="match status" value="1"/>
</dbReference>
<dbReference type="InterPro" id="IPR045057">
    <property type="entry name" value="Gcn5-rel_NAT"/>
</dbReference>
<dbReference type="Proteomes" id="UP000199481">
    <property type="component" value="Unassembled WGS sequence"/>
</dbReference>
<dbReference type="OrthoDB" id="9793389at2"/>
<evidence type="ECO:0000259" key="1">
    <source>
        <dbReference type="PROSITE" id="PS51186"/>
    </source>
</evidence>